<organism evidence="1">
    <name type="scientific">Spongospora subterranea</name>
    <dbReference type="NCBI Taxonomy" id="70186"/>
    <lineage>
        <taxon>Eukaryota</taxon>
        <taxon>Sar</taxon>
        <taxon>Rhizaria</taxon>
        <taxon>Endomyxa</taxon>
        <taxon>Phytomyxea</taxon>
        <taxon>Plasmodiophorida</taxon>
        <taxon>Plasmodiophoridae</taxon>
        <taxon>Spongospora</taxon>
    </lineage>
</organism>
<reference evidence="1" key="1">
    <citation type="submission" date="2015-04" db="EMBL/GenBank/DDBJ databases">
        <title>The genome sequence of the plant pathogenic Rhizarian Plasmodiophora brassicae reveals insights in its biotrophic life cycle and the origin of chitin synthesis.</title>
        <authorList>
            <person name="Schwelm A."/>
            <person name="Fogelqvist J."/>
            <person name="Knaust A."/>
            <person name="Julke S."/>
            <person name="Lilja T."/>
            <person name="Dhandapani V."/>
            <person name="Bonilla-Rosso G."/>
            <person name="Karlsson M."/>
            <person name="Shevchenko A."/>
            <person name="Choi S.R."/>
            <person name="Kim H.G."/>
            <person name="Park J.Y."/>
            <person name="Lim Y.P."/>
            <person name="Ludwig-Muller J."/>
            <person name="Dixelius C."/>
        </authorList>
    </citation>
    <scope>NUCLEOTIDE SEQUENCE</scope>
    <source>
        <tissue evidence="1">Potato root galls</tissue>
    </source>
</reference>
<dbReference type="AlphaFoldDB" id="A0A0H5QSJ3"/>
<protein>
    <submittedName>
        <fullName evidence="1">Uncharacterized protein</fullName>
    </submittedName>
</protein>
<name>A0A0H5QSJ3_9EUKA</name>
<dbReference type="EMBL" id="HACM01004473">
    <property type="protein sequence ID" value="CRZ04915.1"/>
    <property type="molecule type" value="Transcribed_RNA"/>
</dbReference>
<proteinExistence type="predicted"/>
<evidence type="ECO:0000313" key="1">
    <source>
        <dbReference type="EMBL" id="CRZ04915.1"/>
    </source>
</evidence>
<sequence>MSTERRNGNYRSSSVAGNPCPELISFAKEAIVSFLNDYEWYGKIYDDGIADGSIDPKIKPRLIKSAIHPNTLSFICALLLKKPKSEVDSEQLLSWMRSKVGKTEPDSGSMSTILKRALAGVVKLGSRNDPEDRIFRLFTTFNETVANKGWASAFEGKDGRKQKIQYLLKRCAVSRHSISW</sequence>
<accession>A0A0H5QSJ3</accession>